<evidence type="ECO:0000256" key="6">
    <source>
        <dbReference type="ARBA" id="ARBA00023157"/>
    </source>
</evidence>
<comment type="similarity">
    <text evidence="1 7">Belongs to the 11S seed storage protein (globulins) family.</text>
</comment>
<dbReference type="CDD" id="cd02242">
    <property type="entry name" value="cupin_11S_legumin_N"/>
    <property type="match status" value="1"/>
</dbReference>
<dbReference type="InterPro" id="IPR014710">
    <property type="entry name" value="RmlC-like_jellyroll"/>
</dbReference>
<evidence type="ECO:0000256" key="1">
    <source>
        <dbReference type="ARBA" id="ARBA00007178"/>
    </source>
</evidence>
<name>A0AAD6F082_9POAL</name>
<dbReference type="AlphaFoldDB" id="A0AAD6F082"/>
<keyword evidence="3 7" id="KW-0732">Signal</keyword>
<evidence type="ECO:0000313" key="9">
    <source>
        <dbReference type="EMBL" id="KAJ3707664.1"/>
    </source>
</evidence>
<accession>A0AAD6F082</accession>
<evidence type="ECO:0000256" key="5">
    <source>
        <dbReference type="ARBA" id="ARBA00023129"/>
    </source>
</evidence>
<dbReference type="SMART" id="SM00835">
    <property type="entry name" value="Cupin_1"/>
    <property type="match status" value="2"/>
</dbReference>
<comment type="caution">
    <text evidence="9">The sequence shown here is derived from an EMBL/GenBank/DDBJ whole genome shotgun (WGS) entry which is preliminary data.</text>
</comment>
<keyword evidence="6 7" id="KW-1015">Disulfide bond</keyword>
<comment type="subunit">
    <text evidence="2 7">Hexamer; each subunit is composed of an acidic and a basic chain derived from a single precursor and linked by a disulfide bond.</text>
</comment>
<dbReference type="PRINTS" id="PR00439">
    <property type="entry name" value="11SGLOBULIN"/>
</dbReference>
<evidence type="ECO:0000256" key="4">
    <source>
        <dbReference type="ARBA" id="ARBA00022761"/>
    </source>
</evidence>
<feature type="domain" description="Cupin type-1" evidence="8">
    <location>
        <begin position="313"/>
        <end position="455"/>
    </location>
</feature>
<keyword evidence="10" id="KW-1185">Reference proteome</keyword>
<dbReference type="GO" id="GO:0045735">
    <property type="term" value="F:nutrient reservoir activity"/>
    <property type="evidence" value="ECO:0007669"/>
    <property type="project" value="UniProtKB-KW"/>
</dbReference>
<dbReference type="EMBL" id="JAMRDG010000001">
    <property type="protein sequence ID" value="KAJ3707664.1"/>
    <property type="molecule type" value="Genomic_DNA"/>
</dbReference>
<feature type="signal peptide" evidence="7">
    <location>
        <begin position="1"/>
        <end position="23"/>
    </location>
</feature>
<evidence type="ECO:0000313" key="10">
    <source>
        <dbReference type="Proteomes" id="UP001210211"/>
    </source>
</evidence>
<dbReference type="Gene3D" id="2.60.120.10">
    <property type="entry name" value="Jelly Rolls"/>
    <property type="match status" value="2"/>
</dbReference>
<dbReference type="InterPro" id="IPR050253">
    <property type="entry name" value="Seed_Storage-Functional"/>
</dbReference>
<dbReference type="PANTHER" id="PTHR31189:SF35">
    <property type="entry name" value="12S SEED STORAGE PROTEIN CRB"/>
    <property type="match status" value="1"/>
</dbReference>
<evidence type="ECO:0000256" key="3">
    <source>
        <dbReference type="ARBA" id="ARBA00022729"/>
    </source>
</evidence>
<dbReference type="InterPro" id="IPR022379">
    <property type="entry name" value="11S_seedstore_CS"/>
</dbReference>
<dbReference type="InterPro" id="IPR006044">
    <property type="entry name" value="11S_seedstore_pln"/>
</dbReference>
<keyword evidence="4 7" id="KW-0758">Storage protein</keyword>
<dbReference type="PROSITE" id="PS00305">
    <property type="entry name" value="11S_SEED_STORAGE"/>
    <property type="match status" value="1"/>
</dbReference>
<dbReference type="InterPro" id="IPR011051">
    <property type="entry name" value="RmlC_Cupin_sf"/>
</dbReference>
<dbReference type="Pfam" id="PF00190">
    <property type="entry name" value="Cupin_1"/>
    <property type="match status" value="2"/>
</dbReference>
<dbReference type="Proteomes" id="UP001210211">
    <property type="component" value="Unassembled WGS sequence"/>
</dbReference>
<protein>
    <recommendedName>
        <fullName evidence="8">Cupin type-1 domain-containing protein</fullName>
    </recommendedName>
</protein>
<feature type="chain" id="PRO_5041777874" description="Cupin type-1 domain-containing protein" evidence="7">
    <location>
        <begin position="24"/>
        <end position="501"/>
    </location>
</feature>
<evidence type="ECO:0000256" key="7">
    <source>
        <dbReference type="RuleBase" id="RU003681"/>
    </source>
</evidence>
<gene>
    <name evidence="9" type="ORF">LUZ61_011369</name>
</gene>
<keyword evidence="5 7" id="KW-0708">Seed storage protein</keyword>
<comment type="function">
    <text evidence="7">Seed storage protein.</text>
</comment>
<organism evidence="9 10">
    <name type="scientific">Rhynchospora tenuis</name>
    <dbReference type="NCBI Taxonomy" id="198213"/>
    <lineage>
        <taxon>Eukaryota</taxon>
        <taxon>Viridiplantae</taxon>
        <taxon>Streptophyta</taxon>
        <taxon>Embryophyta</taxon>
        <taxon>Tracheophyta</taxon>
        <taxon>Spermatophyta</taxon>
        <taxon>Magnoliopsida</taxon>
        <taxon>Liliopsida</taxon>
        <taxon>Poales</taxon>
        <taxon>Cyperaceae</taxon>
        <taxon>Cyperoideae</taxon>
        <taxon>Rhynchosporeae</taxon>
        <taxon>Rhynchospora</taxon>
    </lineage>
</organism>
<sequence>MTFSTTIISPLLCFLVLLHSCAAQLSFGGQSPWQSPRGFSSGQRACRFENLQALEPSRRVQHEAGITEYYDENNEQLRCAGLSVRRRIIEPKGLRLPAYSNAPSLVYIKQGRCLMGVVYPGCPESYQSFQQQFEQPTQEGLAQGQMPRDEHQKVQRVREGDIVALPAGVTHWFYNNGDIPVIAVTVSDVSNNANQLEPRRREFLLAGRHQRGGQSYEIEQQTGNILTGFDTQFLAEALGVNQELARRLQSLNDERGEIVHVPQGLQLLRPLRSQEQLQQQQEEEFQGERYEGEWRGNYTNGLDENFCTMRITENINDPSRADIYNPRSGRKTILNNKKLPILNNVQMSNSILAPHWNINAHSLVYVTDGRGRVQIVNHEGRTVFDGQLREKQILLIPQNYAVLKKAHQQQQFEFLSFKTNPNSMGSKITGKTSIIQGLPLDVIRASYSITIEQARRLKNGRREEMTLFAPKLQRSTSEEAASEYDQEFQENPNVTLGQVLN</sequence>
<dbReference type="GO" id="GO:0048316">
    <property type="term" value="P:seed development"/>
    <property type="evidence" value="ECO:0007669"/>
    <property type="project" value="UniProtKB-ARBA"/>
</dbReference>
<dbReference type="InterPro" id="IPR006045">
    <property type="entry name" value="Cupin_1"/>
</dbReference>
<reference evidence="9 10" key="1">
    <citation type="journal article" date="2022" name="Cell">
        <title>Repeat-based holocentromeres influence genome architecture and karyotype evolution.</title>
        <authorList>
            <person name="Hofstatter P.G."/>
            <person name="Thangavel G."/>
            <person name="Lux T."/>
            <person name="Neumann P."/>
            <person name="Vondrak T."/>
            <person name="Novak P."/>
            <person name="Zhang M."/>
            <person name="Costa L."/>
            <person name="Castellani M."/>
            <person name="Scott A."/>
            <person name="Toegelov H."/>
            <person name="Fuchs J."/>
            <person name="Mata-Sucre Y."/>
            <person name="Dias Y."/>
            <person name="Vanzela A.L.L."/>
            <person name="Huettel B."/>
            <person name="Almeida C.C.S."/>
            <person name="Simkova H."/>
            <person name="Souza G."/>
            <person name="Pedrosa-Harand A."/>
            <person name="Macas J."/>
            <person name="Mayer K.F.X."/>
            <person name="Houben A."/>
            <person name="Marques A."/>
        </authorList>
    </citation>
    <scope>NUCLEOTIDE SEQUENCE [LARGE SCALE GENOMIC DNA]</scope>
    <source>
        <strain evidence="9">RhyTen1mFocal</strain>
    </source>
</reference>
<proteinExistence type="inferred from homology"/>
<dbReference type="CDD" id="cd02243">
    <property type="entry name" value="cupin_11S_legumin_C"/>
    <property type="match status" value="1"/>
</dbReference>
<evidence type="ECO:0000256" key="2">
    <source>
        <dbReference type="ARBA" id="ARBA00011818"/>
    </source>
</evidence>
<feature type="domain" description="Cupin type-1" evidence="8">
    <location>
        <begin position="49"/>
        <end position="246"/>
    </location>
</feature>
<dbReference type="PANTHER" id="PTHR31189">
    <property type="entry name" value="OS03G0336100 PROTEIN-RELATED"/>
    <property type="match status" value="1"/>
</dbReference>
<dbReference type="SUPFAM" id="SSF51182">
    <property type="entry name" value="RmlC-like cupins"/>
    <property type="match status" value="1"/>
</dbReference>
<evidence type="ECO:0000259" key="8">
    <source>
        <dbReference type="SMART" id="SM00835"/>
    </source>
</evidence>